<dbReference type="InterPro" id="IPR051907">
    <property type="entry name" value="DoxX-like_oxidoreductase"/>
</dbReference>
<proteinExistence type="inferred from homology"/>
<evidence type="ECO:0000256" key="7">
    <source>
        <dbReference type="SAM" id="Phobius"/>
    </source>
</evidence>
<feature type="transmembrane region" description="Helical" evidence="7">
    <location>
        <begin position="55"/>
        <end position="77"/>
    </location>
</feature>
<evidence type="ECO:0000256" key="1">
    <source>
        <dbReference type="ARBA" id="ARBA00004651"/>
    </source>
</evidence>
<dbReference type="InterPro" id="IPR032808">
    <property type="entry name" value="DoxX"/>
</dbReference>
<keyword evidence="5 7" id="KW-1133">Transmembrane helix</keyword>
<evidence type="ECO:0000313" key="8">
    <source>
        <dbReference type="EMBL" id="OGZ09845.1"/>
    </source>
</evidence>
<dbReference type="GO" id="GO:0005886">
    <property type="term" value="C:plasma membrane"/>
    <property type="evidence" value="ECO:0007669"/>
    <property type="project" value="UniProtKB-SubCell"/>
</dbReference>
<comment type="caution">
    <text evidence="8">The sequence shown here is derived from an EMBL/GenBank/DDBJ whole genome shotgun (WGS) entry which is preliminary data.</text>
</comment>
<organism evidence="8 9">
    <name type="scientific">Candidatus Lloydbacteria bacterium RIFCSPHIGHO2_02_FULL_51_22</name>
    <dbReference type="NCBI Taxonomy" id="1798663"/>
    <lineage>
        <taxon>Bacteria</taxon>
        <taxon>Candidatus Lloydiibacteriota</taxon>
    </lineage>
</organism>
<keyword evidence="6 7" id="KW-0472">Membrane</keyword>
<evidence type="ECO:0008006" key="10">
    <source>
        <dbReference type="Google" id="ProtNLM"/>
    </source>
</evidence>
<dbReference type="Proteomes" id="UP000178099">
    <property type="component" value="Unassembled WGS sequence"/>
</dbReference>
<name>A0A1G2D883_9BACT</name>
<keyword evidence="4 7" id="KW-0812">Transmembrane</keyword>
<dbReference type="EMBL" id="MHLN01000046">
    <property type="protein sequence ID" value="OGZ09845.1"/>
    <property type="molecule type" value="Genomic_DNA"/>
</dbReference>
<feature type="transmembrane region" description="Helical" evidence="7">
    <location>
        <begin position="84"/>
        <end position="102"/>
    </location>
</feature>
<comment type="similarity">
    <text evidence="2">Belongs to the DoxX family.</text>
</comment>
<feature type="transmembrane region" description="Helical" evidence="7">
    <location>
        <begin position="108"/>
        <end position="128"/>
    </location>
</feature>
<comment type="subcellular location">
    <subcellularLocation>
        <location evidence="1">Cell membrane</location>
        <topology evidence="1">Multi-pass membrane protein</topology>
    </subcellularLocation>
</comment>
<accession>A0A1G2D883</accession>
<protein>
    <recommendedName>
        <fullName evidence="10">DoxX family protein</fullName>
    </recommendedName>
</protein>
<dbReference type="Pfam" id="PF07681">
    <property type="entry name" value="DoxX"/>
    <property type="match status" value="1"/>
</dbReference>
<dbReference type="AlphaFoldDB" id="A0A1G2D883"/>
<keyword evidence="3" id="KW-1003">Cell membrane</keyword>
<evidence type="ECO:0000256" key="3">
    <source>
        <dbReference type="ARBA" id="ARBA00022475"/>
    </source>
</evidence>
<evidence type="ECO:0000256" key="2">
    <source>
        <dbReference type="ARBA" id="ARBA00006679"/>
    </source>
</evidence>
<evidence type="ECO:0000256" key="4">
    <source>
        <dbReference type="ARBA" id="ARBA00022692"/>
    </source>
</evidence>
<evidence type="ECO:0000313" key="9">
    <source>
        <dbReference type="Proteomes" id="UP000178099"/>
    </source>
</evidence>
<reference evidence="8 9" key="1">
    <citation type="journal article" date="2016" name="Nat. Commun.">
        <title>Thousands of microbial genomes shed light on interconnected biogeochemical processes in an aquifer system.</title>
        <authorList>
            <person name="Anantharaman K."/>
            <person name="Brown C.T."/>
            <person name="Hug L.A."/>
            <person name="Sharon I."/>
            <person name="Castelle C.J."/>
            <person name="Probst A.J."/>
            <person name="Thomas B.C."/>
            <person name="Singh A."/>
            <person name="Wilkins M.J."/>
            <person name="Karaoz U."/>
            <person name="Brodie E.L."/>
            <person name="Williams K.H."/>
            <person name="Hubbard S.S."/>
            <person name="Banfield J.F."/>
        </authorList>
    </citation>
    <scope>NUCLEOTIDE SEQUENCE [LARGE SCALE GENOMIC DNA]</scope>
</reference>
<feature type="transmembrane region" description="Helical" evidence="7">
    <location>
        <begin position="21"/>
        <end position="43"/>
    </location>
</feature>
<dbReference type="PANTHER" id="PTHR33452">
    <property type="entry name" value="OXIDOREDUCTASE CATD-RELATED"/>
    <property type="match status" value="1"/>
</dbReference>
<evidence type="ECO:0000256" key="5">
    <source>
        <dbReference type="ARBA" id="ARBA00022989"/>
    </source>
</evidence>
<dbReference type="PANTHER" id="PTHR33452:SF1">
    <property type="entry name" value="INNER MEMBRANE PROTEIN YPHA-RELATED"/>
    <property type="match status" value="1"/>
</dbReference>
<sequence length="142" mass="15498">MLIDALRREKHSYLEDPNWAYGISRVLLGGVFIFQGALKFLYLTSFTASLASIGFPIPLVCAVVVMAVEFFCGLAVLLGVFTRLAATLLALDMLVLLFFIQLPNGYGLSHIGISFSVLAFALALSLVFTGPGKWSVHSLLRR</sequence>
<evidence type="ECO:0000256" key="6">
    <source>
        <dbReference type="ARBA" id="ARBA00023136"/>
    </source>
</evidence>
<gene>
    <name evidence="8" type="ORF">A3D67_02135</name>
</gene>